<evidence type="ECO:0000313" key="2">
    <source>
        <dbReference type="EMBL" id="KAG6372137.1"/>
    </source>
</evidence>
<dbReference type="Proteomes" id="UP000683000">
    <property type="component" value="Unassembled WGS sequence"/>
</dbReference>
<gene>
    <name evidence="2" type="ORF">JVT61DRAFT_7924</name>
</gene>
<feature type="compositionally biased region" description="Polar residues" evidence="1">
    <location>
        <begin position="10"/>
        <end position="20"/>
    </location>
</feature>
<feature type="region of interest" description="Disordered" evidence="1">
    <location>
        <begin position="1"/>
        <end position="22"/>
    </location>
</feature>
<protein>
    <submittedName>
        <fullName evidence="2">Uncharacterized protein</fullName>
    </submittedName>
</protein>
<organism evidence="2 3">
    <name type="scientific">Boletus reticuloceps</name>
    <dbReference type="NCBI Taxonomy" id="495285"/>
    <lineage>
        <taxon>Eukaryota</taxon>
        <taxon>Fungi</taxon>
        <taxon>Dikarya</taxon>
        <taxon>Basidiomycota</taxon>
        <taxon>Agaricomycotina</taxon>
        <taxon>Agaricomycetes</taxon>
        <taxon>Agaricomycetidae</taxon>
        <taxon>Boletales</taxon>
        <taxon>Boletineae</taxon>
        <taxon>Boletaceae</taxon>
        <taxon>Boletoideae</taxon>
        <taxon>Boletus</taxon>
    </lineage>
</organism>
<accession>A0A8I2YI29</accession>
<comment type="caution">
    <text evidence="2">The sequence shown here is derived from an EMBL/GenBank/DDBJ whole genome shotgun (WGS) entry which is preliminary data.</text>
</comment>
<sequence>MSRRYRPYITTHTPQPSGSPYISPPQFRPCTPFLSTIDADMMARQTITYMNVLAEHAAAIRALPPSEGTYQRIVDEGCVLPPETKWRSLDHQGQEHLRRWMEALVHRSATTVEDHLEILCAAHTLLFLQHDILSCLPYPESRRIEKKINELRAERGRQFVRWDGQFHGLVPPPPLPPVERLDSKSKCCNVTLDLLNSLLNFPSVAAIIGQRFYFLVPSSDMDLLYQMDIVLLCNVRGLGTPIASESTHWTSHLYARDTLILDQDELKSLLECSLIVSTELNPKPSSTSSE</sequence>
<keyword evidence="3" id="KW-1185">Reference proteome</keyword>
<reference evidence="2" key="1">
    <citation type="submission" date="2021-03" db="EMBL/GenBank/DDBJ databases">
        <title>Evolutionary innovations through gain and loss of genes in the ectomycorrhizal Boletales.</title>
        <authorList>
            <person name="Wu G."/>
            <person name="Miyauchi S."/>
            <person name="Morin E."/>
            <person name="Yang Z.-L."/>
            <person name="Xu J."/>
            <person name="Martin F.M."/>
        </authorList>
    </citation>
    <scope>NUCLEOTIDE SEQUENCE</scope>
    <source>
        <strain evidence="2">BR01</strain>
    </source>
</reference>
<dbReference type="AlphaFoldDB" id="A0A8I2YI29"/>
<evidence type="ECO:0000313" key="3">
    <source>
        <dbReference type="Proteomes" id="UP000683000"/>
    </source>
</evidence>
<proteinExistence type="predicted"/>
<dbReference type="EMBL" id="JAGFBS010000029">
    <property type="protein sequence ID" value="KAG6372137.1"/>
    <property type="molecule type" value="Genomic_DNA"/>
</dbReference>
<dbReference type="OrthoDB" id="2685204at2759"/>
<evidence type="ECO:0000256" key="1">
    <source>
        <dbReference type="SAM" id="MobiDB-lite"/>
    </source>
</evidence>
<name>A0A8I2YI29_9AGAM</name>